<sequence>MSRPPRGGNWLKDGLAPALKIRVDSSPAIHVLPGLPRIETRRRLSGPSLW</sequence>
<dbReference type="RefSeq" id="WP_406698725.1">
    <property type="nucleotide sequence ID" value="NZ_CP155447.1"/>
</dbReference>
<gene>
    <name evidence="1" type="ORF">V5E97_07545</name>
</gene>
<evidence type="ECO:0000313" key="1">
    <source>
        <dbReference type="EMBL" id="XBH05874.1"/>
    </source>
</evidence>
<protein>
    <submittedName>
        <fullName evidence="1">Uncharacterized protein</fullName>
    </submittedName>
</protein>
<accession>A0AAU7CLH7</accession>
<dbReference type="AlphaFoldDB" id="A0AAU7CLH7"/>
<proteinExistence type="predicted"/>
<reference evidence="1" key="1">
    <citation type="submission" date="2024-05" db="EMBL/GenBank/DDBJ databases">
        <title>Planctomycetes of the genus Singulisphaera possess chitinolytic capabilities.</title>
        <authorList>
            <person name="Ivanova A."/>
        </authorList>
    </citation>
    <scope>NUCLEOTIDE SEQUENCE</scope>
    <source>
        <strain evidence="1">Ch08T</strain>
    </source>
</reference>
<dbReference type="EMBL" id="CP155447">
    <property type="protein sequence ID" value="XBH05874.1"/>
    <property type="molecule type" value="Genomic_DNA"/>
</dbReference>
<name>A0AAU7CLH7_9BACT</name>
<organism evidence="1">
    <name type="scientific">Singulisphaera sp. Ch08</name>
    <dbReference type="NCBI Taxonomy" id="3120278"/>
    <lineage>
        <taxon>Bacteria</taxon>
        <taxon>Pseudomonadati</taxon>
        <taxon>Planctomycetota</taxon>
        <taxon>Planctomycetia</taxon>
        <taxon>Isosphaerales</taxon>
        <taxon>Isosphaeraceae</taxon>
        <taxon>Singulisphaera</taxon>
    </lineage>
</organism>